<evidence type="ECO:0000259" key="9">
    <source>
        <dbReference type="PROSITE" id="PS50879"/>
    </source>
</evidence>
<dbReference type="Proteomes" id="UP000184330">
    <property type="component" value="Unassembled WGS sequence"/>
</dbReference>
<organism evidence="10 11">
    <name type="scientific">Phialocephala subalpina</name>
    <dbReference type="NCBI Taxonomy" id="576137"/>
    <lineage>
        <taxon>Eukaryota</taxon>
        <taxon>Fungi</taxon>
        <taxon>Dikarya</taxon>
        <taxon>Ascomycota</taxon>
        <taxon>Pezizomycotina</taxon>
        <taxon>Leotiomycetes</taxon>
        <taxon>Helotiales</taxon>
        <taxon>Mollisiaceae</taxon>
        <taxon>Phialocephala</taxon>
        <taxon>Phialocephala fortinii species complex</taxon>
    </lineage>
</organism>
<keyword evidence="5" id="KW-0479">Metal-binding</keyword>
<keyword evidence="8" id="KW-0175">Coiled coil</keyword>
<keyword evidence="6" id="KW-0255">Endonuclease</keyword>
<dbReference type="PANTHER" id="PTHR10642">
    <property type="entry name" value="RIBONUCLEASE H1"/>
    <property type="match status" value="1"/>
</dbReference>
<dbReference type="OrthoDB" id="245563at2759"/>
<dbReference type="GO" id="GO:0046872">
    <property type="term" value="F:metal ion binding"/>
    <property type="evidence" value="ECO:0007669"/>
    <property type="project" value="UniProtKB-KW"/>
</dbReference>
<evidence type="ECO:0000256" key="2">
    <source>
        <dbReference type="ARBA" id="ARBA00005300"/>
    </source>
</evidence>
<dbReference type="CDD" id="cd13934">
    <property type="entry name" value="RNase_H_Dikarya_like"/>
    <property type="match status" value="1"/>
</dbReference>
<name>A0A1L7WLS2_9HELO</name>
<feature type="domain" description="RNase H type-1" evidence="9">
    <location>
        <begin position="84"/>
        <end position="244"/>
    </location>
</feature>
<gene>
    <name evidence="10" type="ORF">PAC_03597</name>
</gene>
<feature type="coiled-coil region" evidence="8">
    <location>
        <begin position="39"/>
        <end position="66"/>
    </location>
</feature>
<accession>A0A1L7WLS2</accession>
<proteinExistence type="inferred from homology"/>
<evidence type="ECO:0000256" key="8">
    <source>
        <dbReference type="SAM" id="Coils"/>
    </source>
</evidence>
<dbReference type="GO" id="GO:0043137">
    <property type="term" value="P:DNA replication, removal of RNA primer"/>
    <property type="evidence" value="ECO:0007669"/>
    <property type="project" value="TreeGrafter"/>
</dbReference>
<evidence type="ECO:0000256" key="6">
    <source>
        <dbReference type="ARBA" id="ARBA00022759"/>
    </source>
</evidence>
<protein>
    <recommendedName>
        <fullName evidence="3">ribonuclease H</fullName>
        <ecNumber evidence="3">3.1.26.4</ecNumber>
    </recommendedName>
</protein>
<dbReference type="EC" id="3.1.26.4" evidence="3"/>
<dbReference type="PANTHER" id="PTHR10642:SF26">
    <property type="entry name" value="RIBONUCLEASE H1"/>
    <property type="match status" value="1"/>
</dbReference>
<evidence type="ECO:0000256" key="1">
    <source>
        <dbReference type="ARBA" id="ARBA00000077"/>
    </source>
</evidence>
<evidence type="ECO:0000313" key="10">
    <source>
        <dbReference type="EMBL" id="CZR53717.1"/>
    </source>
</evidence>
<sequence length="245" mass="28143">MTLGTVIRSDQVAIQDVCAQVEAALHAAITMIVARPDFHQQLIRLLEESEEEAAMEERERRIYKHKNKRCWEDWEGQVRRLCRDSSIIVLNIDGACSKNGRDGAEASYGLYFGDDLDHNRCDFLPERYKQTSQAAELYAAKMALMIVAGSWETDEDEEEQVDFEGVLAISDSAYLVDGITNWVWTWAENGWLNSAGETVANVGLWRWLHKNILKLQAMGLEVRFIYVRREYNQEADELAKSVLYE</sequence>
<comment type="similarity">
    <text evidence="2">Belongs to the RNase H family.</text>
</comment>
<keyword evidence="4" id="KW-0540">Nuclease</keyword>
<evidence type="ECO:0000256" key="3">
    <source>
        <dbReference type="ARBA" id="ARBA00012180"/>
    </source>
</evidence>
<dbReference type="InterPro" id="IPR002156">
    <property type="entry name" value="RNaseH_domain"/>
</dbReference>
<dbReference type="PROSITE" id="PS50879">
    <property type="entry name" value="RNASE_H_1"/>
    <property type="match status" value="1"/>
</dbReference>
<dbReference type="GO" id="GO:0004523">
    <property type="term" value="F:RNA-DNA hybrid ribonuclease activity"/>
    <property type="evidence" value="ECO:0007669"/>
    <property type="project" value="UniProtKB-EC"/>
</dbReference>
<dbReference type="EMBL" id="FJOG01000004">
    <property type="protein sequence ID" value="CZR53717.1"/>
    <property type="molecule type" value="Genomic_DNA"/>
</dbReference>
<reference evidence="10 11" key="1">
    <citation type="submission" date="2016-03" db="EMBL/GenBank/DDBJ databases">
        <authorList>
            <person name="Ploux O."/>
        </authorList>
    </citation>
    <scope>NUCLEOTIDE SEQUENCE [LARGE SCALE GENOMIC DNA]</scope>
    <source>
        <strain evidence="10 11">UAMH 11012</strain>
    </source>
</reference>
<dbReference type="STRING" id="576137.A0A1L7WLS2"/>
<comment type="catalytic activity">
    <reaction evidence="1">
        <text>Endonucleolytic cleavage to 5'-phosphomonoester.</text>
        <dbReference type="EC" id="3.1.26.4"/>
    </reaction>
</comment>
<keyword evidence="11" id="KW-1185">Reference proteome</keyword>
<dbReference type="InterPro" id="IPR036397">
    <property type="entry name" value="RNaseH_sf"/>
</dbReference>
<evidence type="ECO:0000256" key="5">
    <source>
        <dbReference type="ARBA" id="ARBA00022723"/>
    </source>
</evidence>
<evidence type="ECO:0000256" key="7">
    <source>
        <dbReference type="ARBA" id="ARBA00022801"/>
    </source>
</evidence>
<dbReference type="SUPFAM" id="SSF53098">
    <property type="entry name" value="Ribonuclease H-like"/>
    <property type="match status" value="1"/>
</dbReference>
<dbReference type="AlphaFoldDB" id="A0A1L7WLS2"/>
<dbReference type="Gene3D" id="3.30.420.10">
    <property type="entry name" value="Ribonuclease H-like superfamily/Ribonuclease H"/>
    <property type="match status" value="1"/>
</dbReference>
<evidence type="ECO:0000256" key="4">
    <source>
        <dbReference type="ARBA" id="ARBA00022722"/>
    </source>
</evidence>
<dbReference type="GO" id="GO:0003676">
    <property type="term" value="F:nucleic acid binding"/>
    <property type="evidence" value="ECO:0007669"/>
    <property type="project" value="InterPro"/>
</dbReference>
<evidence type="ECO:0000313" key="11">
    <source>
        <dbReference type="Proteomes" id="UP000184330"/>
    </source>
</evidence>
<keyword evidence="7" id="KW-0378">Hydrolase</keyword>
<dbReference type="InterPro" id="IPR050092">
    <property type="entry name" value="RNase_H"/>
</dbReference>
<dbReference type="Pfam" id="PF00075">
    <property type="entry name" value="RNase_H"/>
    <property type="match status" value="1"/>
</dbReference>
<dbReference type="InterPro" id="IPR012337">
    <property type="entry name" value="RNaseH-like_sf"/>
</dbReference>